<keyword evidence="3" id="KW-1185">Reference proteome</keyword>
<evidence type="ECO:0000313" key="3">
    <source>
        <dbReference type="Proteomes" id="UP000262825"/>
    </source>
</evidence>
<dbReference type="EMBL" id="UFAJ01000204">
    <property type="protein sequence ID" value="SSD59785.1"/>
    <property type="molecule type" value="Genomic_DNA"/>
</dbReference>
<dbReference type="AlphaFoldDB" id="A0A376B518"/>
<feature type="domain" description="RNB" evidence="1">
    <location>
        <begin position="517"/>
        <end position="851"/>
    </location>
</feature>
<name>A0A376B518_9ASCO</name>
<sequence>MLTYNDKFRNKSLSIFKRFRSKNIPKSKNIVINNTLNNPKRPILPTNNELTNHIKQNFIDQVQLLDPSIQLKPLSQIKQESETKFYTSYLKPSYQWLSENKLSSDLMSLFNSMNTMSGIHSFTINQLFGKKKDIQWVQENSHFQIDWNDFMSTNLSVGDIVCLRQYPDQLAMCVQLPNQIEDTRYTFALVDGTLVFAFKSAVNLRLPSMFNEEEWGFNLHKSRLVKTNKLTLKSETKTETQKSNNKKRDNNLGYFKNDRNISHFLPVIAKQLISSYLPSYFNEKAWELLPTVERKLFQLHLELRSVKKDTPWQVDLPYILNYLTGNNPNSGKYNTKFDPSLIVATFWSLRNQQEDKILWGDFQFSNASLNPVSITILPNDKLRRAISSLNSHVIKDFVDDYNNNITDKNERTNLEQKYPNVAIFLKDYVAGNLISESIAGPLLCKIFKNLSNYRREHNLSKDLAHKLLTEISKSSSPNPLLKNHELNLESLEIKTDEKIFEFYGDFPELEYKNAPSLPIFKDPIYCIDSIDAHEIDDGISIKHKGGNIYTLSIHIADPTSYFVDTDGNSNTLKLSNYTDIYTIAQNRSFTTYLPDKVQPMFPELFVKQIDLGNKRARTLGFKVDIEFINNNKDINVLRNTFDFQRYNAENIPKGFTYEIVDKILEGHKKVDPEHHKNLTKLYQISNLLYKKRIIEDNAIIFGEGFNKGLVKLDSESQVHFYDNKNTKSTTLVSEIMILANKLSGEYLAKNKIPAIFKSYKELNVDPQVAAKYNNLKLQTKKSLEVTNMSIYLPSFQDITKYMSILNTSTFVCNPNLPHNMLGCKHYATVTSPLRRFPDIINHLQMCAFKQTKKFIFTEQEIRSILQKNILPRDIILRKYSKKVSKYWTLKQYKVGDILPSIMITSLPVMNSSGFVCLYSQYASGVLRLAPNHSFKVGDIVENCKITKVDALDGVLEASL</sequence>
<dbReference type="InterPro" id="IPR050180">
    <property type="entry name" value="RNR_Ribonuclease"/>
</dbReference>
<evidence type="ECO:0000259" key="1">
    <source>
        <dbReference type="SMART" id="SM00955"/>
    </source>
</evidence>
<dbReference type="GO" id="GO:0000175">
    <property type="term" value="F:3'-5'-RNA exonuclease activity"/>
    <property type="evidence" value="ECO:0007669"/>
    <property type="project" value="TreeGrafter"/>
</dbReference>
<proteinExistence type="predicted"/>
<dbReference type="VEuPathDB" id="FungiDB:SCODWIG_01546"/>
<dbReference type="Proteomes" id="UP000262825">
    <property type="component" value="Unassembled WGS sequence"/>
</dbReference>
<dbReference type="Pfam" id="PF00773">
    <property type="entry name" value="RNB"/>
    <property type="match status" value="1"/>
</dbReference>
<dbReference type="InterPro" id="IPR001900">
    <property type="entry name" value="RNase_II/R"/>
</dbReference>
<dbReference type="PANTHER" id="PTHR23355">
    <property type="entry name" value="RIBONUCLEASE"/>
    <property type="match status" value="1"/>
</dbReference>
<gene>
    <name evidence="2" type="ORF">SCODWIG_01546</name>
</gene>
<dbReference type="GO" id="GO:0003723">
    <property type="term" value="F:RNA binding"/>
    <property type="evidence" value="ECO:0007669"/>
    <property type="project" value="InterPro"/>
</dbReference>
<dbReference type="PANTHER" id="PTHR23355:SF59">
    <property type="entry name" value="EXORIBONUCLEASE II, MITOCHONDRIAL"/>
    <property type="match status" value="1"/>
</dbReference>
<organism evidence="2 3">
    <name type="scientific">Saccharomycodes ludwigii</name>
    <dbReference type="NCBI Taxonomy" id="36035"/>
    <lineage>
        <taxon>Eukaryota</taxon>
        <taxon>Fungi</taxon>
        <taxon>Dikarya</taxon>
        <taxon>Ascomycota</taxon>
        <taxon>Saccharomycotina</taxon>
        <taxon>Saccharomycetes</taxon>
        <taxon>Saccharomycodales</taxon>
        <taxon>Saccharomycodaceae</taxon>
        <taxon>Saccharomycodes</taxon>
    </lineage>
</organism>
<protein>
    <recommendedName>
        <fullName evidence="1">RNB domain-containing protein</fullName>
    </recommendedName>
</protein>
<dbReference type="SMART" id="SM00955">
    <property type="entry name" value="RNB"/>
    <property type="match status" value="1"/>
</dbReference>
<dbReference type="InterPro" id="IPR012340">
    <property type="entry name" value="NA-bd_OB-fold"/>
</dbReference>
<reference evidence="3" key="1">
    <citation type="submission" date="2018-06" db="EMBL/GenBank/DDBJ databases">
        <authorList>
            <person name="Guldener U."/>
        </authorList>
    </citation>
    <scope>NUCLEOTIDE SEQUENCE [LARGE SCALE GENOMIC DNA]</scope>
    <source>
        <strain evidence="3">UTAD17</strain>
    </source>
</reference>
<dbReference type="GO" id="GO:0006402">
    <property type="term" value="P:mRNA catabolic process"/>
    <property type="evidence" value="ECO:0007669"/>
    <property type="project" value="TreeGrafter"/>
</dbReference>
<accession>A0A376B518</accession>
<dbReference type="GO" id="GO:0000932">
    <property type="term" value="C:P-body"/>
    <property type="evidence" value="ECO:0007669"/>
    <property type="project" value="TreeGrafter"/>
</dbReference>
<dbReference type="SUPFAM" id="SSF50249">
    <property type="entry name" value="Nucleic acid-binding proteins"/>
    <property type="match status" value="1"/>
</dbReference>
<evidence type="ECO:0000313" key="2">
    <source>
        <dbReference type="EMBL" id="SSD59785.1"/>
    </source>
</evidence>